<sequence>MQTTRRFLTCVGRTLLCLTRNDAQANVKLNLRRNICSGETWRTAGVFGDEKLEYPLVNREQAVYEVFANFGEASFSVEEGSVVVRPTASFLPQFYGSGKSIFDGMPGVPLGRSVGGLIPDKGGRFGAELVKKICEKALLQFEDSSELLA</sequence>
<dbReference type="AlphaFoldDB" id="A0AAV9IIE1"/>
<accession>A0AAV9IIE1</accession>
<comment type="caution">
    <text evidence="1">The sequence shown here is derived from an EMBL/GenBank/DDBJ whole genome shotgun (WGS) entry which is preliminary data.</text>
</comment>
<evidence type="ECO:0000313" key="1">
    <source>
        <dbReference type="EMBL" id="KAK4527197.1"/>
    </source>
</evidence>
<protein>
    <submittedName>
        <fullName evidence="1">Uncharacterized protein</fullName>
    </submittedName>
</protein>
<reference evidence="1 2" key="1">
    <citation type="submission" date="2022-07" db="EMBL/GenBank/DDBJ databases">
        <title>Genome-wide signatures of adaptation to extreme environments.</title>
        <authorList>
            <person name="Cho C.H."/>
            <person name="Yoon H.S."/>
        </authorList>
    </citation>
    <scope>NUCLEOTIDE SEQUENCE [LARGE SCALE GENOMIC DNA]</scope>
    <source>
        <strain evidence="1 2">108.79 E11</strain>
    </source>
</reference>
<dbReference type="EMBL" id="JANCYU010000049">
    <property type="protein sequence ID" value="KAK4527197.1"/>
    <property type="molecule type" value="Genomic_DNA"/>
</dbReference>
<organism evidence="1 2">
    <name type="scientific">Galdieria yellowstonensis</name>
    <dbReference type="NCBI Taxonomy" id="3028027"/>
    <lineage>
        <taxon>Eukaryota</taxon>
        <taxon>Rhodophyta</taxon>
        <taxon>Bangiophyceae</taxon>
        <taxon>Galdieriales</taxon>
        <taxon>Galdieriaceae</taxon>
        <taxon>Galdieria</taxon>
    </lineage>
</organism>
<gene>
    <name evidence="1" type="ORF">GAYE_SCF37G5119</name>
</gene>
<keyword evidence="2" id="KW-1185">Reference proteome</keyword>
<dbReference type="Proteomes" id="UP001300502">
    <property type="component" value="Unassembled WGS sequence"/>
</dbReference>
<name>A0AAV9IIE1_9RHOD</name>
<evidence type="ECO:0000313" key="2">
    <source>
        <dbReference type="Proteomes" id="UP001300502"/>
    </source>
</evidence>
<proteinExistence type="predicted"/>